<keyword evidence="2" id="KW-1185">Reference proteome</keyword>
<organism evidence="1 2">
    <name type="scientific">Trema orientale</name>
    <name type="common">Charcoal tree</name>
    <name type="synonym">Celtis orientalis</name>
    <dbReference type="NCBI Taxonomy" id="63057"/>
    <lineage>
        <taxon>Eukaryota</taxon>
        <taxon>Viridiplantae</taxon>
        <taxon>Streptophyta</taxon>
        <taxon>Embryophyta</taxon>
        <taxon>Tracheophyta</taxon>
        <taxon>Spermatophyta</taxon>
        <taxon>Magnoliopsida</taxon>
        <taxon>eudicotyledons</taxon>
        <taxon>Gunneridae</taxon>
        <taxon>Pentapetalae</taxon>
        <taxon>rosids</taxon>
        <taxon>fabids</taxon>
        <taxon>Rosales</taxon>
        <taxon>Cannabaceae</taxon>
        <taxon>Trema</taxon>
    </lineage>
</organism>
<accession>A0A2P5FRB4</accession>
<gene>
    <name evidence="1" type="ORF">TorRG33x02_040670</name>
</gene>
<dbReference type="OrthoDB" id="10382606at2759"/>
<name>A0A2P5FRB4_TREOI</name>
<dbReference type="Proteomes" id="UP000237000">
    <property type="component" value="Unassembled WGS sequence"/>
</dbReference>
<protein>
    <submittedName>
        <fullName evidence="1">Uncharacterized protein</fullName>
    </submittedName>
</protein>
<dbReference type="AlphaFoldDB" id="A0A2P5FRB4"/>
<evidence type="ECO:0000313" key="1">
    <source>
        <dbReference type="EMBL" id="POO00289.1"/>
    </source>
</evidence>
<dbReference type="EMBL" id="JXTC01000014">
    <property type="protein sequence ID" value="POO00289.1"/>
    <property type="molecule type" value="Genomic_DNA"/>
</dbReference>
<evidence type="ECO:0000313" key="2">
    <source>
        <dbReference type="Proteomes" id="UP000237000"/>
    </source>
</evidence>
<proteinExistence type="predicted"/>
<reference evidence="2" key="1">
    <citation type="submission" date="2016-06" db="EMBL/GenBank/DDBJ databases">
        <title>Parallel loss of symbiosis genes in relatives of nitrogen-fixing non-legume Parasponia.</title>
        <authorList>
            <person name="Van Velzen R."/>
            <person name="Holmer R."/>
            <person name="Bu F."/>
            <person name="Rutten L."/>
            <person name="Van Zeijl A."/>
            <person name="Liu W."/>
            <person name="Santuari L."/>
            <person name="Cao Q."/>
            <person name="Sharma T."/>
            <person name="Shen D."/>
            <person name="Roswanjaya Y."/>
            <person name="Wardhani T."/>
            <person name="Kalhor M.S."/>
            <person name="Jansen J."/>
            <person name="Van den Hoogen J."/>
            <person name="Gungor B."/>
            <person name="Hartog M."/>
            <person name="Hontelez J."/>
            <person name="Verver J."/>
            <person name="Yang W.-C."/>
            <person name="Schijlen E."/>
            <person name="Repin R."/>
            <person name="Schilthuizen M."/>
            <person name="Schranz E."/>
            <person name="Heidstra R."/>
            <person name="Miyata K."/>
            <person name="Fedorova E."/>
            <person name="Kohlen W."/>
            <person name="Bisseling T."/>
            <person name="Smit S."/>
            <person name="Geurts R."/>
        </authorList>
    </citation>
    <scope>NUCLEOTIDE SEQUENCE [LARGE SCALE GENOMIC DNA]</scope>
    <source>
        <strain evidence="2">cv. RG33-2</strain>
    </source>
</reference>
<dbReference type="InParanoid" id="A0A2P5FRB4"/>
<comment type="caution">
    <text evidence="1">The sequence shown here is derived from an EMBL/GenBank/DDBJ whole genome shotgun (WGS) entry which is preliminary data.</text>
</comment>
<sequence>MGRATVGAPLRRVTLYTPFDGNLWGITGICGESVYTQILIKRCIDRTLRRDAPIPTINPFFLVRHPFSSLRQASRIPSRAAVASLSRCGYSVWLELISVGGHLSPSFSSRID</sequence>